<proteinExistence type="predicted"/>
<organism evidence="1 2">
    <name type="scientific">Bradyrhizobium erythrophlei</name>
    <dbReference type="NCBI Taxonomy" id="1437360"/>
    <lineage>
        <taxon>Bacteria</taxon>
        <taxon>Pseudomonadati</taxon>
        <taxon>Pseudomonadota</taxon>
        <taxon>Alphaproteobacteria</taxon>
        <taxon>Hyphomicrobiales</taxon>
        <taxon>Nitrobacteraceae</taxon>
        <taxon>Bradyrhizobium</taxon>
    </lineage>
</organism>
<dbReference type="Proteomes" id="UP000190675">
    <property type="component" value="Chromosome I"/>
</dbReference>
<name>A0A1M5NZQ1_9BRAD</name>
<protein>
    <submittedName>
        <fullName evidence="1">Uncharacterized protein</fullName>
    </submittedName>
</protein>
<accession>A0A1M5NZQ1</accession>
<sequence length="85" mass="9097">MRKAIITILGATLVSASSHQIAGATEHHRTRRPELNPPNMKGLALAINAGPFRFCRIHPGSEAICVPARLATTTAIRSTSRKLNG</sequence>
<dbReference type="AlphaFoldDB" id="A0A1M5NZQ1"/>
<evidence type="ECO:0000313" key="1">
    <source>
        <dbReference type="EMBL" id="SHG94443.1"/>
    </source>
</evidence>
<dbReference type="EMBL" id="LT670818">
    <property type="protein sequence ID" value="SHG94443.1"/>
    <property type="molecule type" value="Genomic_DNA"/>
</dbReference>
<reference evidence="1 2" key="1">
    <citation type="submission" date="2016-11" db="EMBL/GenBank/DDBJ databases">
        <authorList>
            <person name="Jaros S."/>
            <person name="Januszkiewicz K."/>
            <person name="Wedrychowicz H."/>
        </authorList>
    </citation>
    <scope>NUCLEOTIDE SEQUENCE [LARGE SCALE GENOMIC DNA]</scope>
    <source>
        <strain evidence="1 2">GAS242</strain>
    </source>
</reference>
<gene>
    <name evidence="1" type="ORF">SAMN05444169_4913</name>
</gene>
<evidence type="ECO:0000313" key="2">
    <source>
        <dbReference type="Proteomes" id="UP000190675"/>
    </source>
</evidence>